<dbReference type="HOGENOM" id="CLU_006515_9_0_2"/>
<keyword evidence="3" id="KW-0547">Nucleotide-binding</keyword>
<dbReference type="Proteomes" id="UP000000365">
    <property type="component" value="Chromosome"/>
</dbReference>
<dbReference type="Gene3D" id="1.10.275.40">
    <property type="match status" value="1"/>
</dbReference>
<dbReference type="InterPro" id="IPR042493">
    <property type="entry name" value="XPD_DNA_FeS"/>
</dbReference>
<keyword evidence="10" id="KW-0238">DNA-binding</keyword>
<dbReference type="GO" id="GO:0043139">
    <property type="term" value="F:5'-3' DNA helicase activity"/>
    <property type="evidence" value="ECO:0007669"/>
    <property type="project" value="UniProtKB-EC"/>
</dbReference>
<gene>
    <name evidence="14" type="ordered locus">Mlab_1104</name>
</gene>
<sequence>MADTADFFPYQTYRKNQKEMLEEVEKTAEENGILLIDAPTGSGKSSVIASLLAKANGRKILVAVRTISQLQIFIRELDLIRQKKQPTLKFVYLIGKGNMCPLGGYGDVYRRCEGVKAFTSALMQQRADRGSFDPATDKQILEQIRKQDREHPLICPYFVNSRVFVQSEEGGRRMIPSPELRRKSDIAQKQIVRPNELLNFAGKVCPYDLMLSAAKGADVIICNYYHLFNDDIREQLYVNLQCEEHNVMLLLDEAHNLGDVIQTIQSIRIRDTDIEAAANEVASLRDKVRGSEAVRHILPRIAEFIDGLQRSNEAEDWFDPQIFNRFIIKGSLYGKPEAMLEDIISIKEAMRERGIERGDYRESAIEKLCEFLIRLYRSSTDPSFLTVYTKDAETITLEVRNIDPADRLQELVSKHAATILISGTLSPVDSYRKYYFGSMPVKTLSLANSFPKENRLVLGTRDITTAFSKRQNAENTQAIVEYILAFAKLPGNIAVYFPSYQLQNRFAEACVSKIRNKQVFIEPRESDEANEALKEFISLPGKHKSGILFAVCGGKWSEGLDYRGDQLTAALVIGLPLAPFTPVRRMVNSYYRRKFGAEGEFIAYTLPAINKSMQALGRVLRTENDRGVLILGDQRFLEGEIFGGLSPWMQDELMECDVDTVKSKLEKWGRDASGRL</sequence>
<keyword evidence="2" id="KW-0479">Metal-binding</keyword>
<dbReference type="Gene3D" id="3.40.50.300">
    <property type="entry name" value="P-loop containing nucleotide triphosphate hydrolases"/>
    <property type="match status" value="2"/>
</dbReference>
<evidence type="ECO:0000256" key="2">
    <source>
        <dbReference type="ARBA" id="ARBA00022723"/>
    </source>
</evidence>
<keyword evidence="5" id="KW-0378">Hydrolase</keyword>
<evidence type="ECO:0000256" key="3">
    <source>
        <dbReference type="ARBA" id="ARBA00022741"/>
    </source>
</evidence>
<dbReference type="RefSeq" id="WP_011833476.1">
    <property type="nucleotide sequence ID" value="NC_008942.1"/>
</dbReference>
<dbReference type="KEGG" id="mla:Mlab_1104"/>
<dbReference type="InterPro" id="IPR006555">
    <property type="entry name" value="ATP-dep_Helicase_C"/>
</dbReference>
<dbReference type="InterPro" id="IPR027417">
    <property type="entry name" value="P-loop_NTPase"/>
</dbReference>
<dbReference type="GO" id="GO:0006281">
    <property type="term" value="P:DNA repair"/>
    <property type="evidence" value="ECO:0007669"/>
    <property type="project" value="UniProtKB-KW"/>
</dbReference>
<feature type="domain" description="Helicase ATP-binding" evidence="13">
    <location>
        <begin position="3"/>
        <end position="308"/>
    </location>
</feature>
<organism evidence="14 15">
    <name type="scientific">Methanocorpusculum labreanum (strain ATCC 43576 / DSM 4855 / Z)</name>
    <dbReference type="NCBI Taxonomy" id="410358"/>
    <lineage>
        <taxon>Archaea</taxon>
        <taxon>Methanobacteriati</taxon>
        <taxon>Methanobacteriota</taxon>
        <taxon>Stenosarchaea group</taxon>
        <taxon>Methanomicrobia</taxon>
        <taxon>Methanomicrobiales</taxon>
        <taxon>Methanocorpusculaceae</taxon>
        <taxon>Methanocorpusculum</taxon>
    </lineage>
</organism>
<evidence type="ECO:0000259" key="13">
    <source>
        <dbReference type="PROSITE" id="PS51193"/>
    </source>
</evidence>
<dbReference type="Pfam" id="PF06733">
    <property type="entry name" value="DEAD_2"/>
    <property type="match status" value="1"/>
</dbReference>
<evidence type="ECO:0000256" key="5">
    <source>
        <dbReference type="ARBA" id="ARBA00022801"/>
    </source>
</evidence>
<evidence type="ECO:0000256" key="4">
    <source>
        <dbReference type="ARBA" id="ARBA00022763"/>
    </source>
</evidence>
<dbReference type="GO" id="GO:0046872">
    <property type="term" value="F:metal ion binding"/>
    <property type="evidence" value="ECO:0007669"/>
    <property type="project" value="UniProtKB-KW"/>
</dbReference>
<accession>A2SSG7</accession>
<dbReference type="PANTHER" id="PTHR11472:SF34">
    <property type="entry name" value="REGULATOR OF TELOMERE ELONGATION HELICASE 1"/>
    <property type="match status" value="1"/>
</dbReference>
<evidence type="ECO:0000256" key="7">
    <source>
        <dbReference type="ARBA" id="ARBA00022840"/>
    </source>
</evidence>
<dbReference type="GO" id="GO:0003677">
    <property type="term" value="F:DNA binding"/>
    <property type="evidence" value="ECO:0007669"/>
    <property type="project" value="UniProtKB-KW"/>
</dbReference>
<dbReference type="InterPro" id="IPR006554">
    <property type="entry name" value="Helicase-like_DEXD_c2"/>
</dbReference>
<keyword evidence="11" id="KW-0234">DNA repair</keyword>
<dbReference type="GO" id="GO:0005524">
    <property type="term" value="F:ATP binding"/>
    <property type="evidence" value="ECO:0007669"/>
    <property type="project" value="UniProtKB-KW"/>
</dbReference>
<dbReference type="Gene3D" id="1.10.30.20">
    <property type="entry name" value="Bacterial XPD DNA helicase, FeS cluster domain"/>
    <property type="match status" value="1"/>
</dbReference>
<dbReference type="InterPro" id="IPR014013">
    <property type="entry name" value="Helic_SF1/SF2_ATP-bd_DinG/Rad3"/>
</dbReference>
<dbReference type="eggNOG" id="arCOG00770">
    <property type="taxonomic scope" value="Archaea"/>
</dbReference>
<evidence type="ECO:0000256" key="1">
    <source>
        <dbReference type="ARBA" id="ARBA00022485"/>
    </source>
</evidence>
<keyword evidence="7" id="KW-0067">ATP-binding</keyword>
<dbReference type="SMART" id="SM00488">
    <property type="entry name" value="DEXDc2"/>
    <property type="match status" value="1"/>
</dbReference>
<keyword evidence="1" id="KW-0004">4Fe-4S</keyword>
<dbReference type="SUPFAM" id="SSF52540">
    <property type="entry name" value="P-loop containing nucleoside triphosphate hydrolases"/>
    <property type="match status" value="1"/>
</dbReference>
<dbReference type="OrthoDB" id="27512at2157"/>
<proteinExistence type="predicted"/>
<reference evidence="14 15" key="1">
    <citation type="journal article" date="2009" name="Stand. Genomic Sci.">
        <title>Complete genome sequence of Methanocorpusculum labreanum type strain Z.</title>
        <authorList>
            <person name="Anderson I.J."/>
            <person name="Sieprawska-Lupa M."/>
            <person name="Goltsman E."/>
            <person name="Lapidus A."/>
            <person name="Copeland A."/>
            <person name="Glavina Del Rio T."/>
            <person name="Tice H."/>
            <person name="Dalin E."/>
            <person name="Barry K."/>
            <person name="Pitluck S."/>
            <person name="Hauser L."/>
            <person name="Land M."/>
            <person name="Lucas S."/>
            <person name="Richardson P."/>
            <person name="Whitman W.B."/>
            <person name="Kyrpides N.C."/>
        </authorList>
    </citation>
    <scope>NUCLEOTIDE SEQUENCE [LARGE SCALE GENOMIC DNA]</scope>
    <source>
        <strain evidence="15">ATCC 43576 / DSM 4855 / Z</strain>
    </source>
</reference>
<dbReference type="GO" id="GO:0051539">
    <property type="term" value="F:4 iron, 4 sulfur cluster binding"/>
    <property type="evidence" value="ECO:0007669"/>
    <property type="project" value="UniProtKB-KW"/>
</dbReference>
<evidence type="ECO:0000256" key="9">
    <source>
        <dbReference type="ARBA" id="ARBA00023014"/>
    </source>
</evidence>
<evidence type="ECO:0000256" key="10">
    <source>
        <dbReference type="ARBA" id="ARBA00023125"/>
    </source>
</evidence>
<evidence type="ECO:0000256" key="12">
    <source>
        <dbReference type="ARBA" id="ARBA00023235"/>
    </source>
</evidence>
<evidence type="ECO:0000256" key="8">
    <source>
        <dbReference type="ARBA" id="ARBA00023004"/>
    </source>
</evidence>
<dbReference type="GeneID" id="4795538"/>
<keyword evidence="4" id="KW-0227">DNA damage</keyword>
<protein>
    <submittedName>
        <fullName evidence="14">DEAD_2 domain protein</fullName>
    </submittedName>
</protein>
<dbReference type="STRING" id="410358.Mlab_1104"/>
<evidence type="ECO:0000256" key="6">
    <source>
        <dbReference type="ARBA" id="ARBA00022806"/>
    </source>
</evidence>
<keyword evidence="6" id="KW-0347">Helicase</keyword>
<evidence type="ECO:0000313" key="15">
    <source>
        <dbReference type="Proteomes" id="UP000000365"/>
    </source>
</evidence>
<dbReference type="SMART" id="SM00491">
    <property type="entry name" value="HELICc2"/>
    <property type="match status" value="1"/>
</dbReference>
<keyword evidence="9" id="KW-0411">Iron-sulfur</keyword>
<keyword evidence="8" id="KW-0408">Iron</keyword>
<dbReference type="Pfam" id="PF13307">
    <property type="entry name" value="Helicase_C_2"/>
    <property type="match status" value="1"/>
</dbReference>
<dbReference type="PROSITE" id="PS51193">
    <property type="entry name" value="HELICASE_ATP_BIND_2"/>
    <property type="match status" value="1"/>
</dbReference>
<evidence type="ECO:0000256" key="11">
    <source>
        <dbReference type="ARBA" id="ARBA00023204"/>
    </source>
</evidence>
<dbReference type="EMBL" id="CP000559">
    <property type="protein sequence ID" value="ABN07273.1"/>
    <property type="molecule type" value="Genomic_DNA"/>
</dbReference>
<keyword evidence="15" id="KW-1185">Reference proteome</keyword>
<name>A2SSG7_METLZ</name>
<dbReference type="PANTHER" id="PTHR11472">
    <property type="entry name" value="DNA REPAIR DEAD HELICASE RAD3/XP-D SUBFAMILY MEMBER"/>
    <property type="match status" value="1"/>
</dbReference>
<dbReference type="GO" id="GO:0016818">
    <property type="term" value="F:hydrolase activity, acting on acid anhydrides, in phosphorus-containing anhydrides"/>
    <property type="evidence" value="ECO:0007669"/>
    <property type="project" value="InterPro"/>
</dbReference>
<dbReference type="AlphaFoldDB" id="A2SSG7"/>
<keyword evidence="12" id="KW-0413">Isomerase</keyword>
<dbReference type="InterPro" id="IPR010614">
    <property type="entry name" value="RAD3-like_helicase_DEAD"/>
</dbReference>
<evidence type="ECO:0000313" key="14">
    <source>
        <dbReference type="EMBL" id="ABN07273.1"/>
    </source>
</evidence>
<dbReference type="InterPro" id="IPR045028">
    <property type="entry name" value="DinG/Rad3-like"/>
</dbReference>